<dbReference type="EMBL" id="JAOZEV010000011">
    <property type="protein sequence ID" value="MCV9933480.1"/>
    <property type="molecule type" value="Genomic_DNA"/>
</dbReference>
<evidence type="ECO:0000313" key="2">
    <source>
        <dbReference type="Proteomes" id="UP001151133"/>
    </source>
</evidence>
<accession>A0A9X2ZPW3</accession>
<name>A0A9X2ZPW3_9FLAO</name>
<dbReference type="RefSeq" id="WP_264287693.1">
    <property type="nucleotide sequence ID" value="NZ_JAOZEV010000011.1"/>
</dbReference>
<organism evidence="1 2">
    <name type="scientific">Flavobacterium frigoritolerans</name>
    <dbReference type="NCBI Taxonomy" id="2987686"/>
    <lineage>
        <taxon>Bacteria</taxon>
        <taxon>Pseudomonadati</taxon>
        <taxon>Bacteroidota</taxon>
        <taxon>Flavobacteriia</taxon>
        <taxon>Flavobacteriales</taxon>
        <taxon>Flavobacteriaceae</taxon>
        <taxon>Flavobacterium</taxon>
    </lineage>
</organism>
<evidence type="ECO:0000313" key="1">
    <source>
        <dbReference type="EMBL" id="MCV9933480.1"/>
    </source>
</evidence>
<keyword evidence="2" id="KW-1185">Reference proteome</keyword>
<dbReference type="Pfam" id="PF18958">
    <property type="entry name" value="DUF5700"/>
    <property type="match status" value="1"/>
</dbReference>
<comment type="caution">
    <text evidence="1">The sequence shown here is derived from an EMBL/GenBank/DDBJ whole genome shotgun (WGS) entry which is preliminary data.</text>
</comment>
<sequence length="367" mass="42723">MKRLSLNYFLLLILVTIVTKSNAQSFHMTALDAYWEMIEPLKKGDSLSLKTWDKFLNLEPNQIYIKNQGFDKAYLERLRRSIQVVYMPQNAEILKKRVLAIEKDPSTYWLTYKVYVYKIHEKELKDFQQKLVSPDYLPLIYKNSFSWLPKYLQKKDDTVNIYLLGIENDAIAGSGTVIATLWNLYNADIIQTGALLGHEMHHVLRKPFHFKVEEQDQGLMYFLNVVLNEGTADMIDKPTNLANQNTLPFGLGLTDFLIPQADSIVTQADKNIVAMQKSNGKLFKTEKDYRNLVQWTSGHKPGYFMADIIVRNGYRNQLLENIQNPFKFIYLYNKAANKDAKNPPVFTDDAIKYIKIMEKKYWSTKSN</sequence>
<dbReference type="Proteomes" id="UP001151133">
    <property type="component" value="Unassembled WGS sequence"/>
</dbReference>
<dbReference type="InterPro" id="IPR043754">
    <property type="entry name" value="DUF5700"/>
</dbReference>
<gene>
    <name evidence="1" type="ORF">OIU80_14425</name>
</gene>
<protein>
    <submittedName>
        <fullName evidence="1">Uncharacterized protein</fullName>
    </submittedName>
</protein>
<reference evidence="1" key="1">
    <citation type="submission" date="2022-10" db="EMBL/GenBank/DDBJ databases">
        <title>Two novel species of Flavobacterium.</title>
        <authorList>
            <person name="Liu Q."/>
            <person name="Xin Y.-H."/>
        </authorList>
    </citation>
    <scope>NUCLEOTIDE SEQUENCE</scope>
    <source>
        <strain evidence="1">LS1R47</strain>
    </source>
</reference>
<dbReference type="AlphaFoldDB" id="A0A9X2ZPW3"/>
<proteinExistence type="predicted"/>